<evidence type="ECO:0000313" key="1">
    <source>
        <dbReference type="EMBL" id="MFD2566934.1"/>
    </source>
</evidence>
<evidence type="ECO:0000313" key="2">
    <source>
        <dbReference type="Proteomes" id="UP001597508"/>
    </source>
</evidence>
<name>A0ABW5LQS9_9FLAO</name>
<accession>A0ABW5LQS9</accession>
<keyword evidence="2" id="KW-1185">Reference proteome</keyword>
<comment type="caution">
    <text evidence="1">The sequence shown here is derived from an EMBL/GenBank/DDBJ whole genome shotgun (WGS) entry which is preliminary data.</text>
</comment>
<organism evidence="1 2">
    <name type="scientific">Pseudotenacibaculum haliotis</name>
    <dbReference type="NCBI Taxonomy" id="1862138"/>
    <lineage>
        <taxon>Bacteria</taxon>
        <taxon>Pseudomonadati</taxon>
        <taxon>Bacteroidota</taxon>
        <taxon>Flavobacteriia</taxon>
        <taxon>Flavobacteriales</taxon>
        <taxon>Flavobacteriaceae</taxon>
        <taxon>Pseudotenacibaculum</taxon>
    </lineage>
</organism>
<dbReference type="EMBL" id="JBHULH010000003">
    <property type="protein sequence ID" value="MFD2566934.1"/>
    <property type="molecule type" value="Genomic_DNA"/>
</dbReference>
<sequence length="130" mass="15169">MTKEEFLFRLQGASFLAMKFAENYVKNKLYTEFRYDVTLIEPENRSKEFSEIKENEAVDLIFKEGKVPTWIDISVSKVTKKETIINLLCSKDYSKKKEDLYYTEGGSKPFGIKSPNLPIGYKKGEKFKLK</sequence>
<dbReference type="Proteomes" id="UP001597508">
    <property type="component" value="Unassembled WGS sequence"/>
</dbReference>
<reference evidence="2" key="1">
    <citation type="journal article" date="2019" name="Int. J. Syst. Evol. Microbiol.">
        <title>The Global Catalogue of Microorganisms (GCM) 10K type strain sequencing project: providing services to taxonomists for standard genome sequencing and annotation.</title>
        <authorList>
            <consortium name="The Broad Institute Genomics Platform"/>
            <consortium name="The Broad Institute Genome Sequencing Center for Infectious Disease"/>
            <person name="Wu L."/>
            <person name="Ma J."/>
        </authorList>
    </citation>
    <scope>NUCLEOTIDE SEQUENCE [LARGE SCALE GENOMIC DNA]</scope>
    <source>
        <strain evidence="2">KCTC 52127</strain>
    </source>
</reference>
<protein>
    <submittedName>
        <fullName evidence="1">Uncharacterized protein</fullName>
    </submittedName>
</protein>
<gene>
    <name evidence="1" type="ORF">ACFSRZ_06095</name>
</gene>
<proteinExistence type="predicted"/>
<dbReference type="RefSeq" id="WP_379665644.1">
    <property type="nucleotide sequence ID" value="NZ_JBHULH010000003.1"/>
</dbReference>